<protein>
    <submittedName>
        <fullName evidence="2">GNAT family N-acetyltransferase</fullName>
    </submittedName>
</protein>
<dbReference type="InterPro" id="IPR016181">
    <property type="entry name" value="Acyl_CoA_acyltransferase"/>
</dbReference>
<feature type="domain" description="N-acetyltransferase" evidence="1">
    <location>
        <begin position="7"/>
        <end position="165"/>
    </location>
</feature>
<name>A0A516V225_9GAMM</name>
<sequence>MHVRNAITIRPLASGDAPALHAAVQASIASLSHWFPWAHAGYALSDAEARIAHCTAARARGEEFAFGIFAADGELLGCVGLNQVNRAHHSANLGYWIGEAHRGRGMAADAARQVATTGFGELGLVRIEIVTLPDNAASQRVAQKLGATREGEFRNRLVVRGEPADAVVFSLVPGDLERA</sequence>
<accession>A0A516V225</accession>
<reference evidence="2 3" key="1">
    <citation type="submission" date="2019-07" db="EMBL/GenBank/DDBJ databases">
        <title>Lysobacter weifangensis sp. nov., isolated from bensulfuron-methyl contaminated farmland soil.</title>
        <authorList>
            <person name="Zhao H."/>
        </authorList>
    </citation>
    <scope>NUCLEOTIDE SEQUENCE [LARGE SCALE GENOMIC DNA]</scope>
    <source>
        <strain evidence="2 3">CC-Bw-6</strain>
    </source>
</reference>
<keyword evidence="2" id="KW-0808">Transferase</keyword>
<evidence type="ECO:0000313" key="3">
    <source>
        <dbReference type="Proteomes" id="UP000315891"/>
    </source>
</evidence>
<dbReference type="AlphaFoldDB" id="A0A516V225"/>
<dbReference type="PANTHER" id="PTHR43441">
    <property type="entry name" value="RIBOSOMAL-PROTEIN-SERINE ACETYLTRANSFERASE"/>
    <property type="match status" value="1"/>
</dbReference>
<proteinExistence type="predicted"/>
<evidence type="ECO:0000313" key="2">
    <source>
        <dbReference type="EMBL" id="QDQ72572.1"/>
    </source>
</evidence>
<dbReference type="GO" id="GO:0008999">
    <property type="term" value="F:protein-N-terminal-alanine acetyltransferase activity"/>
    <property type="evidence" value="ECO:0007669"/>
    <property type="project" value="TreeGrafter"/>
</dbReference>
<dbReference type="PANTHER" id="PTHR43441:SF10">
    <property type="entry name" value="ACETYLTRANSFERASE"/>
    <property type="match status" value="1"/>
</dbReference>
<dbReference type="PROSITE" id="PS51186">
    <property type="entry name" value="GNAT"/>
    <property type="match status" value="1"/>
</dbReference>
<dbReference type="SUPFAM" id="SSF55729">
    <property type="entry name" value="Acyl-CoA N-acyltransferases (Nat)"/>
    <property type="match status" value="1"/>
</dbReference>
<gene>
    <name evidence="2" type="ORF">FNZ56_01065</name>
</gene>
<dbReference type="InterPro" id="IPR000182">
    <property type="entry name" value="GNAT_dom"/>
</dbReference>
<organism evidence="2 3">
    <name type="scientific">Pseudoluteimonas lycopersici</name>
    <dbReference type="NCBI Taxonomy" id="1324796"/>
    <lineage>
        <taxon>Bacteria</taxon>
        <taxon>Pseudomonadati</taxon>
        <taxon>Pseudomonadota</taxon>
        <taxon>Gammaproteobacteria</taxon>
        <taxon>Lysobacterales</taxon>
        <taxon>Lysobacteraceae</taxon>
        <taxon>Pseudoluteimonas</taxon>
    </lineage>
</organism>
<dbReference type="InterPro" id="IPR051908">
    <property type="entry name" value="Ribosomal_N-acetyltransferase"/>
</dbReference>
<evidence type="ECO:0000259" key="1">
    <source>
        <dbReference type="PROSITE" id="PS51186"/>
    </source>
</evidence>
<dbReference type="OrthoDB" id="5292292at2"/>
<dbReference type="GO" id="GO:0005737">
    <property type="term" value="C:cytoplasm"/>
    <property type="evidence" value="ECO:0007669"/>
    <property type="project" value="TreeGrafter"/>
</dbReference>
<dbReference type="Gene3D" id="3.40.630.30">
    <property type="match status" value="1"/>
</dbReference>
<dbReference type="Pfam" id="PF13302">
    <property type="entry name" value="Acetyltransf_3"/>
    <property type="match status" value="1"/>
</dbReference>
<dbReference type="EMBL" id="CP041742">
    <property type="protein sequence ID" value="QDQ72572.1"/>
    <property type="molecule type" value="Genomic_DNA"/>
</dbReference>
<keyword evidence="3" id="KW-1185">Reference proteome</keyword>
<dbReference type="Proteomes" id="UP000315891">
    <property type="component" value="Chromosome"/>
</dbReference>
<dbReference type="GO" id="GO:1990189">
    <property type="term" value="F:protein N-terminal-serine acetyltransferase activity"/>
    <property type="evidence" value="ECO:0007669"/>
    <property type="project" value="TreeGrafter"/>
</dbReference>